<evidence type="ECO:0000259" key="5">
    <source>
        <dbReference type="PROSITE" id="PS51352"/>
    </source>
</evidence>
<gene>
    <name evidence="6" type="ORF">EU981_00215</name>
</gene>
<dbReference type="CDD" id="cd03013">
    <property type="entry name" value="PRX5_like"/>
    <property type="match status" value="1"/>
</dbReference>
<dbReference type="InterPro" id="IPR036249">
    <property type="entry name" value="Thioredoxin-like_sf"/>
</dbReference>
<comment type="caution">
    <text evidence="6">The sequence shown here is derived from an EMBL/GenBank/DDBJ whole genome shotgun (WGS) entry which is preliminary data.</text>
</comment>
<dbReference type="PANTHER" id="PTHR10430">
    <property type="entry name" value="PEROXIREDOXIN"/>
    <property type="match status" value="1"/>
</dbReference>
<dbReference type="GO" id="GO:0008379">
    <property type="term" value="F:thioredoxin peroxidase activity"/>
    <property type="evidence" value="ECO:0007669"/>
    <property type="project" value="InterPro"/>
</dbReference>
<keyword evidence="4" id="KW-0676">Redox-active center</keyword>
<organism evidence="6 7">
    <name type="scientific">Candidatus Liberibacter ctenarytainae</name>
    <dbReference type="NCBI Taxonomy" id="2020335"/>
    <lineage>
        <taxon>Bacteria</taxon>
        <taxon>Pseudomonadati</taxon>
        <taxon>Pseudomonadota</taxon>
        <taxon>Alphaproteobacteria</taxon>
        <taxon>Hyphomicrobiales</taxon>
        <taxon>Rhizobiaceae</taxon>
        <taxon>Liberibacter</taxon>
    </lineage>
</organism>
<evidence type="ECO:0000256" key="3">
    <source>
        <dbReference type="PIRSR" id="PIRSR637944-1"/>
    </source>
</evidence>
<dbReference type="SUPFAM" id="SSF52833">
    <property type="entry name" value="Thioredoxin-like"/>
    <property type="match status" value="1"/>
</dbReference>
<dbReference type="Proteomes" id="UP000736856">
    <property type="component" value="Unassembled WGS sequence"/>
</dbReference>
<protein>
    <recommendedName>
        <fullName evidence="4">Glutathione-dependent peroxiredoxin</fullName>
        <ecNumber evidence="4">1.11.1.27</ecNumber>
    </recommendedName>
</protein>
<evidence type="ECO:0000256" key="2">
    <source>
        <dbReference type="ARBA" id="ARBA00023002"/>
    </source>
</evidence>
<evidence type="ECO:0000256" key="1">
    <source>
        <dbReference type="ARBA" id="ARBA00022559"/>
    </source>
</evidence>
<dbReference type="Pfam" id="PF08534">
    <property type="entry name" value="Redoxin"/>
    <property type="match status" value="1"/>
</dbReference>
<evidence type="ECO:0000313" key="6">
    <source>
        <dbReference type="EMBL" id="MBL0848521.1"/>
    </source>
</evidence>
<comment type="function">
    <text evidence="4">Thiol-specific peroxidase that catalyzes the reduction of hydrogen peroxide and organic hydroperoxides to water and alcohols, respectively. Plays a role in cell protection against oxidative stress by detoxifying peroxides.</text>
</comment>
<dbReference type="InterPro" id="IPR037944">
    <property type="entry name" value="PRX5-like"/>
</dbReference>
<comment type="similarity">
    <text evidence="4">Belongs to the peroxiredoxin family. Prx5 subfamily.</text>
</comment>
<keyword evidence="4" id="KW-0049">Antioxidant</keyword>
<dbReference type="PROSITE" id="PS51352">
    <property type="entry name" value="THIOREDOXIN_2"/>
    <property type="match status" value="1"/>
</dbReference>
<accession>A0A937AJA8</accession>
<dbReference type="InterPro" id="IPR013740">
    <property type="entry name" value="Redoxin"/>
</dbReference>
<dbReference type="EC" id="1.11.1.27" evidence="4"/>
<evidence type="ECO:0000256" key="4">
    <source>
        <dbReference type="RuleBase" id="RU366011"/>
    </source>
</evidence>
<feature type="domain" description="Thioredoxin" evidence="5">
    <location>
        <begin position="1"/>
        <end position="178"/>
    </location>
</feature>
<sequence>MIGFKVPKGVFHTRVEDASVSDGSKRFEWKQITTDDCFSGKKVVLFALPGAFTPTCSNYQLPGFEKIYDELRDEGIDEVYCLAVNDSFVMNAWGKSLGIKKVKLLADGSNEFTRKMGMLVSKDNVGFGLRSWRYAAIVDDGIIQQWFSEEGLSDNCSTDSYGTSSPENVLKNIRTSKK</sequence>
<dbReference type="GO" id="GO:0042744">
    <property type="term" value="P:hydrogen peroxide catabolic process"/>
    <property type="evidence" value="ECO:0007669"/>
    <property type="project" value="TreeGrafter"/>
</dbReference>
<reference evidence="6" key="1">
    <citation type="submission" date="2019-02" db="EMBL/GenBank/DDBJ databases">
        <title>A novel Candidatus Liberibacter species associated with the New Zealand native fuchsia psyllid, Ctenarytaina fuchsiae.</title>
        <authorList>
            <person name="Thompson S.M."/>
            <person name="Jorgensen N."/>
            <person name="David C."/>
            <person name="Bulman S.R."/>
            <person name="Smith G.R."/>
        </authorList>
    </citation>
    <scope>NUCLEOTIDE SEQUENCE</scope>
    <source>
        <strain evidence="6">Oxford</strain>
    </source>
</reference>
<dbReference type="GO" id="GO:0034599">
    <property type="term" value="P:cellular response to oxidative stress"/>
    <property type="evidence" value="ECO:0007669"/>
    <property type="project" value="InterPro"/>
</dbReference>
<dbReference type="Gene3D" id="3.40.30.10">
    <property type="entry name" value="Glutaredoxin"/>
    <property type="match status" value="1"/>
</dbReference>
<proteinExistence type="inferred from homology"/>
<keyword evidence="2 4" id="KW-0560">Oxidoreductase</keyword>
<keyword evidence="1 4" id="KW-0575">Peroxidase</keyword>
<dbReference type="InterPro" id="IPR013766">
    <property type="entry name" value="Thioredoxin_domain"/>
</dbReference>
<dbReference type="AlphaFoldDB" id="A0A937AJA8"/>
<dbReference type="GO" id="GO:0005737">
    <property type="term" value="C:cytoplasm"/>
    <property type="evidence" value="ECO:0007669"/>
    <property type="project" value="TreeGrafter"/>
</dbReference>
<dbReference type="PANTHER" id="PTHR10430:SF16">
    <property type="entry name" value="PEROXIREDOXIN-5, MITOCHONDRIAL"/>
    <property type="match status" value="1"/>
</dbReference>
<comment type="catalytic activity">
    <reaction evidence="4">
        <text>a hydroperoxide + 2 glutathione = an alcohol + glutathione disulfide + H2O</text>
        <dbReference type="Rhea" id="RHEA:62632"/>
        <dbReference type="ChEBI" id="CHEBI:15377"/>
        <dbReference type="ChEBI" id="CHEBI:30879"/>
        <dbReference type="ChEBI" id="CHEBI:35924"/>
        <dbReference type="ChEBI" id="CHEBI:57925"/>
        <dbReference type="ChEBI" id="CHEBI:58297"/>
        <dbReference type="EC" id="1.11.1.27"/>
    </reaction>
</comment>
<feature type="active site" description="Cysteine sulfenic acid (-SOH) intermediate" evidence="3">
    <location>
        <position position="56"/>
    </location>
</feature>
<dbReference type="EMBL" id="SEOL01000001">
    <property type="protein sequence ID" value="MBL0848521.1"/>
    <property type="molecule type" value="Genomic_DNA"/>
</dbReference>
<evidence type="ECO:0000313" key="7">
    <source>
        <dbReference type="Proteomes" id="UP000736856"/>
    </source>
</evidence>
<dbReference type="GO" id="GO:0045454">
    <property type="term" value="P:cell redox homeostasis"/>
    <property type="evidence" value="ECO:0007669"/>
    <property type="project" value="TreeGrafter"/>
</dbReference>
<name>A0A937AJA8_9HYPH</name>